<feature type="compositionally biased region" description="Polar residues" evidence="1">
    <location>
        <begin position="1"/>
        <end position="18"/>
    </location>
</feature>
<sequence>PPSPSDTCSSASFYSDLSPSPPPSRHVVCDLPVIAPRPLPYHSPTFLQFDLPDTTEDLSHPPYIRGGPAKRKRDATDDLGTSSKRRGA</sequence>
<evidence type="ECO:0000313" key="2">
    <source>
        <dbReference type="EMBL" id="KZP23611.1"/>
    </source>
</evidence>
<evidence type="ECO:0000256" key="1">
    <source>
        <dbReference type="SAM" id="MobiDB-lite"/>
    </source>
</evidence>
<proteinExistence type="predicted"/>
<dbReference type="OrthoDB" id="3029761at2759"/>
<feature type="non-terminal residue" evidence="2">
    <location>
        <position position="1"/>
    </location>
</feature>
<protein>
    <submittedName>
        <fullName evidence="2">Uncharacterized protein</fullName>
    </submittedName>
</protein>
<feature type="non-terminal residue" evidence="2">
    <location>
        <position position="88"/>
    </location>
</feature>
<name>A0A166M3U8_9AGAM</name>
<gene>
    <name evidence="2" type="ORF">FIBSPDRAFT_704553</name>
</gene>
<reference evidence="2" key="1">
    <citation type="journal article" date="2016" name="Mol. Biol. Evol.">
        <title>Comparative Genomics of Early-Diverging Mushroom-Forming Fungi Provides Insights into the Origins of Lignocellulose Decay Capabilities.</title>
        <authorList>
            <person name="Nagy L.G."/>
            <person name="Riley R."/>
            <person name="Tritt A."/>
            <person name="Adam C."/>
            <person name="Daum C."/>
            <person name="Floudas D."/>
            <person name="Sun H."/>
            <person name="Yadav J.S."/>
            <person name="Pangilinan J."/>
            <person name="Larsson K.H."/>
            <person name="Matsuura K."/>
            <person name="Barry K."/>
            <person name="Labutti K."/>
            <person name="Kuo R."/>
            <person name="Ohm R.A."/>
            <person name="Bhattacharya S.S."/>
            <person name="Shirouzu T."/>
            <person name="Yoshinaga Y."/>
            <person name="Martin F.M."/>
            <person name="Grigoriev I.V."/>
            <person name="Hibbett D.S."/>
        </authorList>
    </citation>
    <scope>NUCLEOTIDE SEQUENCE [LARGE SCALE GENOMIC DNA]</scope>
    <source>
        <strain evidence="2">CBS 109695</strain>
    </source>
</reference>
<feature type="region of interest" description="Disordered" evidence="1">
    <location>
        <begin position="47"/>
        <end position="88"/>
    </location>
</feature>
<accession>A0A166M3U8</accession>
<dbReference type="EMBL" id="KV417531">
    <property type="protein sequence ID" value="KZP23611.1"/>
    <property type="molecule type" value="Genomic_DNA"/>
</dbReference>
<dbReference type="AlphaFoldDB" id="A0A166M3U8"/>
<feature type="region of interest" description="Disordered" evidence="1">
    <location>
        <begin position="1"/>
        <end position="24"/>
    </location>
</feature>
<organism evidence="2">
    <name type="scientific">Athelia psychrophila</name>
    <dbReference type="NCBI Taxonomy" id="1759441"/>
    <lineage>
        <taxon>Eukaryota</taxon>
        <taxon>Fungi</taxon>
        <taxon>Dikarya</taxon>
        <taxon>Basidiomycota</taxon>
        <taxon>Agaricomycotina</taxon>
        <taxon>Agaricomycetes</taxon>
        <taxon>Agaricomycetidae</taxon>
        <taxon>Atheliales</taxon>
        <taxon>Atheliaceae</taxon>
        <taxon>Athelia</taxon>
    </lineage>
</organism>